<keyword evidence="1" id="KW-1133">Transmembrane helix</keyword>
<proteinExistence type="predicted"/>
<evidence type="ECO:0000256" key="1">
    <source>
        <dbReference type="SAM" id="Phobius"/>
    </source>
</evidence>
<dbReference type="Pfam" id="PF10710">
    <property type="entry name" value="DUF2512"/>
    <property type="match status" value="1"/>
</dbReference>
<dbReference type="Proteomes" id="UP000198734">
    <property type="component" value="Unassembled WGS sequence"/>
</dbReference>
<feature type="transmembrane region" description="Helical" evidence="1">
    <location>
        <begin position="58"/>
        <end position="77"/>
    </location>
</feature>
<accession>A0A1I5ZH35</accession>
<sequence length="156" mass="17756">MYMKALLMKFVMITAVLWIVLSLFYDVSFTDILITSVVLTAVGYVGDVFILPRIGNTWAGISDFVIAYAVIYLLGSYFYEQPIALGTASFISALLLMIGEFLLHRYMDTNIFEPKKVNPDEKVGYYNRTNLQTEFAEEFNTDSIALEKSTDKKLKK</sequence>
<keyword evidence="1" id="KW-0472">Membrane</keyword>
<gene>
    <name evidence="2" type="ORF">SAMN05421670_2688</name>
</gene>
<evidence type="ECO:0000313" key="2">
    <source>
        <dbReference type="EMBL" id="SFQ55776.1"/>
    </source>
</evidence>
<evidence type="ECO:0008006" key="4">
    <source>
        <dbReference type="Google" id="ProtNLM"/>
    </source>
</evidence>
<keyword evidence="3" id="KW-1185">Reference proteome</keyword>
<name>A0A1I5ZH35_9BACI</name>
<reference evidence="3" key="1">
    <citation type="submission" date="2016-10" db="EMBL/GenBank/DDBJ databases">
        <authorList>
            <person name="Varghese N."/>
            <person name="Submissions S."/>
        </authorList>
    </citation>
    <scope>NUCLEOTIDE SEQUENCE [LARGE SCALE GENOMIC DNA]</scope>
    <source>
        <strain evidence="3">DSM 11706</strain>
    </source>
</reference>
<protein>
    <recommendedName>
        <fullName evidence="4">DUF2512 family protein</fullName>
    </recommendedName>
</protein>
<dbReference type="EMBL" id="FOXU01000005">
    <property type="protein sequence ID" value="SFQ55776.1"/>
    <property type="molecule type" value="Genomic_DNA"/>
</dbReference>
<dbReference type="STRING" id="126156.SAMN05421670_2688"/>
<feature type="transmembrane region" description="Helical" evidence="1">
    <location>
        <begin position="83"/>
        <end position="103"/>
    </location>
</feature>
<feature type="transmembrane region" description="Helical" evidence="1">
    <location>
        <begin position="31"/>
        <end position="51"/>
    </location>
</feature>
<feature type="transmembrane region" description="Helical" evidence="1">
    <location>
        <begin position="7"/>
        <end position="25"/>
    </location>
</feature>
<dbReference type="InterPro" id="IPR019649">
    <property type="entry name" value="DUF2512"/>
</dbReference>
<evidence type="ECO:0000313" key="3">
    <source>
        <dbReference type="Proteomes" id="UP000198734"/>
    </source>
</evidence>
<dbReference type="AlphaFoldDB" id="A0A1I5ZH35"/>
<organism evidence="2 3">
    <name type="scientific">Psychrobacillus psychrotolerans</name>
    <dbReference type="NCBI Taxonomy" id="126156"/>
    <lineage>
        <taxon>Bacteria</taxon>
        <taxon>Bacillati</taxon>
        <taxon>Bacillota</taxon>
        <taxon>Bacilli</taxon>
        <taxon>Bacillales</taxon>
        <taxon>Bacillaceae</taxon>
        <taxon>Psychrobacillus</taxon>
    </lineage>
</organism>
<keyword evidence="1" id="KW-0812">Transmembrane</keyword>